<dbReference type="Pfam" id="PF13614">
    <property type="entry name" value="AAA_31"/>
    <property type="match status" value="1"/>
</dbReference>
<comment type="caution">
    <text evidence="3">The sequence shown here is derived from an EMBL/GenBank/DDBJ whole genome shotgun (WGS) entry which is preliminary data.</text>
</comment>
<dbReference type="EMBL" id="SIMR01000016">
    <property type="protein sequence ID" value="TBC01045.1"/>
    <property type="molecule type" value="Genomic_DNA"/>
</dbReference>
<proteinExistence type="predicted"/>
<dbReference type="SUPFAM" id="SSF52540">
    <property type="entry name" value="P-loop containing nucleoside triphosphate hydrolases"/>
    <property type="match status" value="1"/>
</dbReference>
<evidence type="ECO:0000313" key="4">
    <source>
        <dbReference type="Proteomes" id="UP000294215"/>
    </source>
</evidence>
<dbReference type="PANTHER" id="PTHR13696">
    <property type="entry name" value="P-LOOP CONTAINING NUCLEOSIDE TRIPHOSPHATE HYDROLASE"/>
    <property type="match status" value="1"/>
</dbReference>
<evidence type="ECO:0000259" key="2">
    <source>
        <dbReference type="Pfam" id="PF13614"/>
    </source>
</evidence>
<accession>A0AB38HQF2</accession>
<dbReference type="RefSeq" id="WP_130704028.1">
    <property type="nucleotide sequence ID" value="NZ_SIMK01000009.1"/>
</dbReference>
<dbReference type="Proteomes" id="UP000294215">
    <property type="component" value="Unassembled WGS sequence"/>
</dbReference>
<dbReference type="PANTHER" id="PTHR13696:SF98">
    <property type="entry name" value="PLASMID PARTITION PROTEIN A"/>
    <property type="match status" value="1"/>
</dbReference>
<sequence length="433" mass="47848">MVKEVAQASGASGGQRLDEPRSGNDASSPIEKFKDSANRLLDCVREAGADTERTRNGRVLRSFSLGEVAEILGVSGSYLRQLSLDGLGPTPELGTARRRSYTLRQVNELRDYLARARPNEALKFRPHRRKGEKLQIITVAPGPTSATTSLYLAQGLSLKGFRVLAIDLDDDGALSEMYGWFTSASYYPDSSMEAALRLDKPQSISSIIEKTCFDGLDFVPGTPGLDFFEFECMQRYLSGDDVEGTDASLRMVRALKDVEEDYDVVVIRCGGKSFLNAGAIEAATGILITARVGWWADVEKAAYYMRYVARFLSEIEKTGRPVNLKFHRYLLTEHNPRDVSEQKAFARMRAKLGDHLLTATVWESDAIRQAEKMKQSLYELTAGAVGRSAYEQAMETLSTANAEIMDIIYEVWGRPPMFVSQASPLASAGKAKS</sequence>
<reference evidence="3 4" key="1">
    <citation type="submission" date="2019-02" db="EMBL/GenBank/DDBJ databases">
        <title>The genomic architecture of introgression among sibling species of bacteria.</title>
        <authorList>
            <person name="Cavassim M.I.A."/>
            <person name="Moeskjaer S."/>
            <person name="Moslemi C."/>
            <person name="Fields B."/>
            <person name="Bachmann A."/>
            <person name="Vilhjalmsson B."/>
            <person name="Schierup M.H."/>
            <person name="Young J.P.W."/>
            <person name="Andersen S.U."/>
        </authorList>
    </citation>
    <scope>NUCLEOTIDE SEQUENCE [LARGE SCALE GENOMIC DNA]</scope>
    <source>
        <strain evidence="3 4">SM92</strain>
    </source>
</reference>
<organism evidence="3 4">
    <name type="scientific">Rhizobium ruizarguesonis</name>
    <dbReference type="NCBI Taxonomy" id="2081791"/>
    <lineage>
        <taxon>Bacteria</taxon>
        <taxon>Pseudomonadati</taxon>
        <taxon>Pseudomonadota</taxon>
        <taxon>Alphaproteobacteria</taxon>
        <taxon>Hyphomicrobiales</taxon>
        <taxon>Rhizobiaceae</taxon>
        <taxon>Rhizobium/Agrobacterium group</taxon>
        <taxon>Rhizobium</taxon>
    </lineage>
</organism>
<gene>
    <name evidence="3" type="ORF">ELH40_39260</name>
</gene>
<name>A0AB38HQF2_9HYPH</name>
<protein>
    <submittedName>
        <fullName evidence="3">Plasmid partitioning protein RepA</fullName>
    </submittedName>
</protein>
<evidence type="ECO:0000256" key="1">
    <source>
        <dbReference type="SAM" id="MobiDB-lite"/>
    </source>
</evidence>
<dbReference type="InterPro" id="IPR050678">
    <property type="entry name" value="DNA_Partitioning_ATPase"/>
</dbReference>
<dbReference type="Gene3D" id="3.40.50.300">
    <property type="entry name" value="P-loop containing nucleotide triphosphate hydrolases"/>
    <property type="match status" value="1"/>
</dbReference>
<feature type="domain" description="AAA" evidence="2">
    <location>
        <begin position="144"/>
        <end position="292"/>
    </location>
</feature>
<feature type="region of interest" description="Disordered" evidence="1">
    <location>
        <begin position="1"/>
        <end position="31"/>
    </location>
</feature>
<dbReference type="InterPro" id="IPR025669">
    <property type="entry name" value="AAA_dom"/>
</dbReference>
<dbReference type="AlphaFoldDB" id="A0AB38HQF2"/>
<evidence type="ECO:0000313" key="3">
    <source>
        <dbReference type="EMBL" id="TBC01045.1"/>
    </source>
</evidence>
<dbReference type="InterPro" id="IPR027417">
    <property type="entry name" value="P-loop_NTPase"/>
</dbReference>